<feature type="transmembrane region" description="Helical" evidence="19">
    <location>
        <begin position="611"/>
        <end position="633"/>
    </location>
</feature>
<evidence type="ECO:0000256" key="5">
    <source>
        <dbReference type="ARBA" id="ARBA00022597"/>
    </source>
</evidence>
<dbReference type="InterPro" id="IPR038377">
    <property type="entry name" value="Na/Glc_symporter_sf"/>
</dbReference>
<dbReference type="Ensembl" id="ENSAZOT00000029613.1">
    <property type="protein sequence ID" value="ENSAZOP00000027631.1"/>
    <property type="gene ID" value="ENSAZOG00000017505.1"/>
</dbReference>
<organism evidence="20 21">
    <name type="scientific">Anas zonorhyncha</name>
    <name type="common">Eastern spot-billed duck</name>
    <dbReference type="NCBI Taxonomy" id="75864"/>
    <lineage>
        <taxon>Eukaryota</taxon>
        <taxon>Metazoa</taxon>
        <taxon>Chordata</taxon>
        <taxon>Craniata</taxon>
        <taxon>Vertebrata</taxon>
        <taxon>Euteleostomi</taxon>
        <taxon>Archelosauria</taxon>
        <taxon>Archosauria</taxon>
        <taxon>Dinosauria</taxon>
        <taxon>Saurischia</taxon>
        <taxon>Theropoda</taxon>
        <taxon>Coelurosauria</taxon>
        <taxon>Aves</taxon>
        <taxon>Neognathae</taxon>
        <taxon>Galloanserae</taxon>
        <taxon>Anseriformes</taxon>
        <taxon>Anatidae</taxon>
        <taxon>Anatinae</taxon>
        <taxon>Anas</taxon>
    </lineage>
</organism>
<evidence type="ECO:0000256" key="14">
    <source>
        <dbReference type="ARBA" id="ARBA00036553"/>
    </source>
</evidence>
<comment type="function">
    <text evidence="18">Electrogenic Na+-coupled sugar symporter that actively transports D-mannose or D-fructose at the plasma membrane, with a Na+ to sugar coupling ratio of 1:1. Transporter activity is driven by a transmembrane Na+ electrochemical gradient set by the Na+/K+ pump. Exclusively recognizes sugar substrates having a pyranose ring with an axial hydroxyl group on carbon 2. Has likely evolved to enable renal reabsorption of D-mannose, an important constituent of oligosaccharide chains of glycoproteins. Contributes to dietary D-fructose reabsorption from glomerular filtrate across the brush border of the kidney.</text>
</comment>
<keyword evidence="21" id="KW-1185">Reference proteome</keyword>
<evidence type="ECO:0000256" key="19">
    <source>
        <dbReference type="SAM" id="Phobius"/>
    </source>
</evidence>
<keyword evidence="12" id="KW-0739">Sodium transport</keyword>
<evidence type="ECO:0000256" key="1">
    <source>
        <dbReference type="ARBA" id="ARBA00004424"/>
    </source>
</evidence>
<comment type="subcellular location">
    <subcellularLocation>
        <location evidence="1">Apical cell membrane</location>
        <topology evidence="1">Multi-pass membrane protein</topology>
    </subcellularLocation>
</comment>
<evidence type="ECO:0000256" key="11">
    <source>
        <dbReference type="ARBA" id="ARBA00023180"/>
    </source>
</evidence>
<evidence type="ECO:0000256" key="18">
    <source>
        <dbReference type="ARBA" id="ARBA00045692"/>
    </source>
</evidence>
<keyword evidence="4" id="KW-1003">Cell membrane</keyword>
<keyword evidence="7 19" id="KW-1133">Transmembrane helix</keyword>
<keyword evidence="10 19" id="KW-0472">Membrane</keyword>
<evidence type="ECO:0000256" key="15">
    <source>
        <dbReference type="ARBA" id="ARBA00039217"/>
    </source>
</evidence>
<feature type="transmembrane region" description="Helical" evidence="19">
    <location>
        <begin position="337"/>
        <end position="355"/>
    </location>
</feature>
<comment type="catalytic activity">
    <reaction evidence="13">
        <text>D-mannose(out) + Na(+)(out) = D-mannose(in) + Na(+)(in)</text>
        <dbReference type="Rhea" id="RHEA:72907"/>
        <dbReference type="ChEBI" id="CHEBI:4208"/>
        <dbReference type="ChEBI" id="CHEBI:29101"/>
    </reaction>
    <physiologicalReaction direction="left-to-right" evidence="13">
        <dbReference type="Rhea" id="RHEA:72908"/>
    </physiologicalReaction>
</comment>
<reference evidence="20" key="2">
    <citation type="submission" date="2025-09" db="UniProtKB">
        <authorList>
            <consortium name="Ensembl"/>
        </authorList>
    </citation>
    <scope>IDENTIFICATION</scope>
</reference>
<evidence type="ECO:0000313" key="20">
    <source>
        <dbReference type="Ensembl" id="ENSAZOP00000027631.1"/>
    </source>
</evidence>
<feature type="transmembrane region" description="Helical" evidence="19">
    <location>
        <begin position="298"/>
        <end position="325"/>
    </location>
</feature>
<keyword evidence="3" id="KW-0813">Transport</keyword>
<keyword evidence="9" id="KW-0406">Ion transport</keyword>
<dbReference type="AlphaFoldDB" id="A0A8B9ZZH6"/>
<proteinExistence type="inferred from homology"/>
<comment type="catalytic activity">
    <reaction evidence="14">
        <text>D-fructopyranose(out) + Na(+)(out) = D-fructopyranose(in) + Na(+)(in)</text>
        <dbReference type="Rhea" id="RHEA:72915"/>
        <dbReference type="ChEBI" id="CHEBI:29101"/>
        <dbReference type="ChEBI" id="CHEBI:37714"/>
    </reaction>
    <physiologicalReaction direction="left-to-right" evidence="14">
        <dbReference type="Rhea" id="RHEA:72916"/>
    </physiologicalReaction>
</comment>
<dbReference type="PANTHER" id="PTHR11819:SF128">
    <property type="entry name" value="SODIUM_MANNOSE COTRANSPORTER SLC5A10"/>
    <property type="match status" value="1"/>
</dbReference>
<feature type="transmembrane region" description="Helical" evidence="19">
    <location>
        <begin position="653"/>
        <end position="674"/>
    </location>
</feature>
<dbReference type="InterPro" id="IPR001734">
    <property type="entry name" value="Na/solute_symporter"/>
</dbReference>
<feature type="transmembrane region" description="Helical" evidence="19">
    <location>
        <begin position="273"/>
        <end position="292"/>
    </location>
</feature>
<evidence type="ECO:0000256" key="6">
    <source>
        <dbReference type="ARBA" id="ARBA00022692"/>
    </source>
</evidence>
<keyword evidence="11" id="KW-0325">Glycoprotein</keyword>
<evidence type="ECO:0000313" key="21">
    <source>
        <dbReference type="Proteomes" id="UP000694549"/>
    </source>
</evidence>
<feature type="transmembrane region" description="Helical" evidence="19">
    <location>
        <begin position="508"/>
        <end position="528"/>
    </location>
</feature>
<evidence type="ECO:0000256" key="7">
    <source>
        <dbReference type="ARBA" id="ARBA00022989"/>
    </source>
</evidence>
<accession>A0A8B9ZZH6</accession>
<feature type="transmembrane region" description="Helical" evidence="19">
    <location>
        <begin position="241"/>
        <end position="261"/>
    </location>
</feature>
<dbReference type="GO" id="GO:0005412">
    <property type="term" value="F:D-glucose:sodium symporter activity"/>
    <property type="evidence" value="ECO:0007669"/>
    <property type="project" value="TreeGrafter"/>
</dbReference>
<dbReference type="Proteomes" id="UP000694549">
    <property type="component" value="Unplaced"/>
</dbReference>
<keyword evidence="5" id="KW-0762">Sugar transport</keyword>
<evidence type="ECO:0000256" key="2">
    <source>
        <dbReference type="ARBA" id="ARBA00006434"/>
    </source>
</evidence>
<feature type="transmembrane region" description="Helical" evidence="19">
    <location>
        <begin position="549"/>
        <end position="570"/>
    </location>
</feature>
<keyword evidence="8" id="KW-0915">Sodium</keyword>
<dbReference type="FunFam" id="1.20.1730.10:FF:000004">
    <property type="entry name" value="sodium/glucose cotransporter 5 isoform X1"/>
    <property type="match status" value="1"/>
</dbReference>
<feature type="transmembrane region" description="Helical" evidence="19">
    <location>
        <begin position="811"/>
        <end position="834"/>
    </location>
</feature>
<comment type="similarity">
    <text evidence="2">Belongs to the sodium:solute symporter (SSF) (TC 2.A.21) family.</text>
</comment>
<protein>
    <recommendedName>
        <fullName evidence="15">Sodium/mannose cotransporter SLC5A10</fullName>
    </recommendedName>
    <alternativeName>
        <fullName evidence="16">Sodium/glucose cotransporter 5</fullName>
    </alternativeName>
    <alternativeName>
        <fullName evidence="17">Solute carrier family 5 member 10</fullName>
    </alternativeName>
</protein>
<dbReference type="Gene3D" id="1.20.1730.10">
    <property type="entry name" value="Sodium/glucose cotransporter"/>
    <property type="match status" value="1"/>
</dbReference>
<evidence type="ECO:0000256" key="13">
    <source>
        <dbReference type="ARBA" id="ARBA00036082"/>
    </source>
</evidence>
<keyword evidence="6 19" id="KW-0812">Transmembrane</keyword>
<evidence type="ECO:0000256" key="17">
    <source>
        <dbReference type="ARBA" id="ARBA00042835"/>
    </source>
</evidence>
<dbReference type="InterPro" id="IPR018212">
    <property type="entry name" value="Na/solute_symporter_CS"/>
</dbReference>
<evidence type="ECO:0000256" key="16">
    <source>
        <dbReference type="ARBA" id="ARBA00041339"/>
    </source>
</evidence>
<dbReference type="PANTHER" id="PTHR11819">
    <property type="entry name" value="SOLUTE CARRIER FAMILY 5"/>
    <property type="match status" value="1"/>
</dbReference>
<evidence type="ECO:0000256" key="12">
    <source>
        <dbReference type="ARBA" id="ARBA00023201"/>
    </source>
</evidence>
<dbReference type="Pfam" id="PF00474">
    <property type="entry name" value="SSF"/>
    <property type="match status" value="1"/>
</dbReference>
<dbReference type="GO" id="GO:0016324">
    <property type="term" value="C:apical plasma membrane"/>
    <property type="evidence" value="ECO:0007669"/>
    <property type="project" value="UniProtKB-SubCell"/>
</dbReference>
<evidence type="ECO:0000256" key="8">
    <source>
        <dbReference type="ARBA" id="ARBA00023053"/>
    </source>
</evidence>
<sequence>MSGTVPLPTKFPLHHPVLRCLPPRSQPVHLLLRGSVLQGSRGCLNLIISLLVTRGVQEPTRLVLFSLEATPSLGRACRGHNPLSAASGGSKGAVAASAPPFLCFLPLFQHLLDKLVVGLPASPAGSLHRATSGQGAVPPPCTWLLLVLPKPSDSTPNPTGAAEGSWAQGRAGGGDLLMGVLRGFPACCARVPVAAGESCSRPQIGASLFASSEGSGLFIGLAGTGAAGGIAVTGFEWNATYALLALAWVFVPIYISIVTMPEYLQRRFGGERIRVYLSGLSLLLSIFTKISTDLYSGALFVHVCLGWNLYLCTVLMLLVTGLYTIAGGLAAVIYTDTLQTLIMVLGAIVLAVRAFNEIGGYPNLEEAYLRAVPSKIVPNTTCHLPRADAMHLFRDPVSGDLPWTGMTFGLSIMAAWYWCTDQVIVQRSLSAKSLSHAKAGSILASYLKMLPLFIIIMPGMISRVLYPDAVACVDPEECTRVCGAAVGCSNIAYPKLVVELMPSGLRGLMIAVMMAALMSSLTSIFNSSSTLFTMDIWRRLRPGAGEKELLLVGRVVTVLLVVLSVVWLPILQSSSGGQLYVYIQAVTSSLAPPVTAVFVLAVFWPRANEQGAFWGLMAGLALGLARMGLELAYPTPRCGVPDPRPWLLADLHYLHFAVLLCAATGAVVVGGSLLTPPPPPNRVSSARGHPGPLIPNPFVWRHRWHLGLCPELGWGGSVFFSHRISPGSSCGISPGGACRGSPPSPLWVAHPRDPGMVSVPSGVSHPGGIPGAPTAPCLSFPVVPCPHAPRLSVPGPCSATPALRDTTEPPVWARVCNVNAVVLMCINIFCYAYFA</sequence>
<feature type="transmembrane region" description="Helical" evidence="19">
    <location>
        <begin position="440"/>
        <end position="461"/>
    </location>
</feature>
<dbReference type="PROSITE" id="PS50283">
    <property type="entry name" value="NA_SOLUT_SYMP_3"/>
    <property type="match status" value="1"/>
</dbReference>
<reference evidence="20" key="1">
    <citation type="submission" date="2025-08" db="UniProtKB">
        <authorList>
            <consortium name="Ensembl"/>
        </authorList>
    </citation>
    <scope>IDENTIFICATION</scope>
</reference>
<evidence type="ECO:0000256" key="10">
    <source>
        <dbReference type="ARBA" id="ARBA00023136"/>
    </source>
</evidence>
<dbReference type="PROSITE" id="PS00457">
    <property type="entry name" value="NA_SOLUT_SYMP_2"/>
    <property type="match status" value="1"/>
</dbReference>
<evidence type="ECO:0000256" key="4">
    <source>
        <dbReference type="ARBA" id="ARBA00022475"/>
    </source>
</evidence>
<evidence type="ECO:0000256" key="9">
    <source>
        <dbReference type="ARBA" id="ARBA00023065"/>
    </source>
</evidence>
<evidence type="ECO:0000256" key="3">
    <source>
        <dbReference type="ARBA" id="ARBA00022448"/>
    </source>
</evidence>
<dbReference type="PROSITE" id="PS00456">
    <property type="entry name" value="NA_SOLUT_SYMP_1"/>
    <property type="match status" value="1"/>
</dbReference>
<feature type="transmembrane region" description="Helical" evidence="19">
    <location>
        <begin position="401"/>
        <end position="419"/>
    </location>
</feature>
<name>A0A8B9ZZH6_9AVES</name>
<feature type="transmembrane region" description="Helical" evidence="19">
    <location>
        <begin position="582"/>
        <end position="604"/>
    </location>
</feature>
<dbReference type="NCBIfam" id="TIGR00813">
    <property type="entry name" value="sss"/>
    <property type="match status" value="1"/>
</dbReference>